<keyword evidence="7" id="KW-1185">Reference proteome</keyword>
<evidence type="ECO:0000256" key="4">
    <source>
        <dbReference type="ARBA" id="ARBA00023136"/>
    </source>
</evidence>
<evidence type="ECO:0000313" key="6">
    <source>
        <dbReference type="EMBL" id="KAF2454164.1"/>
    </source>
</evidence>
<feature type="transmembrane region" description="Helical" evidence="5">
    <location>
        <begin position="127"/>
        <end position="152"/>
    </location>
</feature>
<organism evidence="6 7">
    <name type="scientific">Lineolata rhizophorae</name>
    <dbReference type="NCBI Taxonomy" id="578093"/>
    <lineage>
        <taxon>Eukaryota</taxon>
        <taxon>Fungi</taxon>
        <taxon>Dikarya</taxon>
        <taxon>Ascomycota</taxon>
        <taxon>Pezizomycotina</taxon>
        <taxon>Dothideomycetes</taxon>
        <taxon>Dothideomycetes incertae sedis</taxon>
        <taxon>Lineolatales</taxon>
        <taxon>Lineolataceae</taxon>
        <taxon>Lineolata</taxon>
    </lineage>
</organism>
<feature type="transmembrane region" description="Helical" evidence="5">
    <location>
        <begin position="51"/>
        <end position="69"/>
    </location>
</feature>
<feature type="transmembrane region" description="Helical" evidence="5">
    <location>
        <begin position="164"/>
        <end position="186"/>
    </location>
</feature>
<dbReference type="Pfam" id="PF04479">
    <property type="entry name" value="RTA1"/>
    <property type="match status" value="1"/>
</dbReference>
<dbReference type="EMBL" id="MU001693">
    <property type="protein sequence ID" value="KAF2454164.1"/>
    <property type="molecule type" value="Genomic_DNA"/>
</dbReference>
<feature type="transmembrane region" description="Helical" evidence="5">
    <location>
        <begin position="241"/>
        <end position="261"/>
    </location>
</feature>
<keyword evidence="2 5" id="KW-0812">Transmembrane</keyword>
<feature type="transmembrane region" description="Helical" evidence="5">
    <location>
        <begin position="84"/>
        <end position="106"/>
    </location>
</feature>
<dbReference type="AlphaFoldDB" id="A0A6A6NRU7"/>
<proteinExistence type="predicted"/>
<evidence type="ECO:0000256" key="2">
    <source>
        <dbReference type="ARBA" id="ARBA00022692"/>
    </source>
</evidence>
<dbReference type="PANTHER" id="PTHR31465">
    <property type="entry name" value="PROTEIN RTA1-RELATED"/>
    <property type="match status" value="1"/>
</dbReference>
<feature type="transmembrane region" description="Helical" evidence="5">
    <location>
        <begin position="25"/>
        <end position="44"/>
    </location>
</feature>
<reference evidence="6" key="1">
    <citation type="journal article" date="2020" name="Stud. Mycol.">
        <title>101 Dothideomycetes genomes: a test case for predicting lifestyles and emergence of pathogens.</title>
        <authorList>
            <person name="Haridas S."/>
            <person name="Albert R."/>
            <person name="Binder M."/>
            <person name="Bloem J."/>
            <person name="Labutti K."/>
            <person name="Salamov A."/>
            <person name="Andreopoulos B."/>
            <person name="Baker S."/>
            <person name="Barry K."/>
            <person name="Bills G."/>
            <person name="Bluhm B."/>
            <person name="Cannon C."/>
            <person name="Castanera R."/>
            <person name="Culley D."/>
            <person name="Daum C."/>
            <person name="Ezra D."/>
            <person name="Gonzalez J."/>
            <person name="Henrissat B."/>
            <person name="Kuo A."/>
            <person name="Liang C."/>
            <person name="Lipzen A."/>
            <person name="Lutzoni F."/>
            <person name="Magnuson J."/>
            <person name="Mondo S."/>
            <person name="Nolan M."/>
            <person name="Ohm R."/>
            <person name="Pangilinan J."/>
            <person name="Park H.-J."/>
            <person name="Ramirez L."/>
            <person name="Alfaro M."/>
            <person name="Sun H."/>
            <person name="Tritt A."/>
            <person name="Yoshinaga Y."/>
            <person name="Zwiers L.-H."/>
            <person name="Turgeon B."/>
            <person name="Goodwin S."/>
            <person name="Spatafora J."/>
            <person name="Crous P."/>
            <person name="Grigoriev I."/>
        </authorList>
    </citation>
    <scope>NUCLEOTIDE SEQUENCE</scope>
    <source>
        <strain evidence="6">ATCC 16933</strain>
    </source>
</reference>
<dbReference type="OrthoDB" id="3358017at2759"/>
<evidence type="ECO:0000256" key="1">
    <source>
        <dbReference type="ARBA" id="ARBA00004141"/>
    </source>
</evidence>
<dbReference type="InterPro" id="IPR007568">
    <property type="entry name" value="RTA1"/>
</dbReference>
<accession>A0A6A6NRU7</accession>
<protein>
    <submittedName>
        <fullName evidence="6">RTA1 like protein-domain-containing protein</fullName>
    </submittedName>
</protein>
<evidence type="ECO:0000256" key="3">
    <source>
        <dbReference type="ARBA" id="ARBA00022989"/>
    </source>
</evidence>
<sequence>MSQTPDQQAQTATPKPSYYDYDPSLAAAILFCVLFSLTTLLHLYQMLRTRTWYFIPFCVGGAFQVVGYACRAVNAEQTPDWERAFYIVQTLGPLLAPALYAASIYMELGRIMILVSSEHLSLIRRSWMTKIFVCGDILSFAVQGIGGGMVVSGDTDKVEKGQDIVIGGLWIQIVFFGLFVLNSVIYTLRLRRRPTEFSKELPWTKHIIVLWSVSLLILVRSIYRVVEFAEGKGGELMSHEIYMYILDSTLMFLSMLPHNVYHASEVKSLYKGGKVAFLTKIYTVEGRKDLSEYDMLSRSEREQHERLASGSNVA</sequence>
<gene>
    <name evidence="6" type="ORF">BDY21DRAFT_354249</name>
</gene>
<keyword evidence="3 5" id="KW-1133">Transmembrane helix</keyword>
<dbReference type="PANTHER" id="PTHR31465:SF1">
    <property type="entry name" value="PROTEIN RTA1-RELATED"/>
    <property type="match status" value="1"/>
</dbReference>
<dbReference type="Proteomes" id="UP000799766">
    <property type="component" value="Unassembled WGS sequence"/>
</dbReference>
<evidence type="ECO:0000256" key="5">
    <source>
        <dbReference type="SAM" id="Phobius"/>
    </source>
</evidence>
<dbReference type="GO" id="GO:0016020">
    <property type="term" value="C:membrane"/>
    <property type="evidence" value="ECO:0007669"/>
    <property type="project" value="UniProtKB-SubCell"/>
</dbReference>
<comment type="subcellular location">
    <subcellularLocation>
        <location evidence="1">Membrane</location>
        <topology evidence="1">Multi-pass membrane protein</topology>
    </subcellularLocation>
</comment>
<keyword evidence="4 5" id="KW-0472">Membrane</keyword>
<name>A0A6A6NRU7_9PEZI</name>
<feature type="transmembrane region" description="Helical" evidence="5">
    <location>
        <begin position="207"/>
        <end position="226"/>
    </location>
</feature>
<evidence type="ECO:0000313" key="7">
    <source>
        <dbReference type="Proteomes" id="UP000799766"/>
    </source>
</evidence>